<dbReference type="Gene3D" id="2.60.40.4380">
    <property type="entry name" value="Translational regulator CsrA"/>
    <property type="match status" value="1"/>
</dbReference>
<keyword evidence="3 4" id="KW-0694">RNA-binding</keyword>
<sequence length="68" mass="7543">MLVLSRKVQQKVTIGSGIVITLIAIKGNRVRIGIEAPHDIQVLRSELTDLCLESSHSYDSQFEYSDLG</sequence>
<accession>A0A5C6BMU7</accession>
<protein>
    <recommendedName>
        <fullName evidence="4">Translational regulator CsrA</fullName>
    </recommendedName>
</protein>
<evidence type="ECO:0000256" key="3">
    <source>
        <dbReference type="ARBA" id="ARBA00022884"/>
    </source>
</evidence>
<dbReference type="AlphaFoldDB" id="A0A5C6BMU7"/>
<evidence type="ECO:0000256" key="4">
    <source>
        <dbReference type="HAMAP-Rule" id="MF_00167"/>
    </source>
</evidence>
<keyword evidence="4" id="KW-0678">Repressor</keyword>
<dbReference type="GO" id="GO:1902208">
    <property type="term" value="P:regulation of bacterial-type flagellum assembly"/>
    <property type="evidence" value="ECO:0007669"/>
    <property type="project" value="UniProtKB-UniRule"/>
</dbReference>
<comment type="subcellular location">
    <subcellularLocation>
        <location evidence="4">Cytoplasm</location>
    </subcellularLocation>
</comment>
<dbReference type="GO" id="GO:0005829">
    <property type="term" value="C:cytosol"/>
    <property type="evidence" value="ECO:0007669"/>
    <property type="project" value="TreeGrafter"/>
</dbReference>
<dbReference type="Proteomes" id="UP000320735">
    <property type="component" value="Unassembled WGS sequence"/>
</dbReference>
<evidence type="ECO:0000256" key="1">
    <source>
        <dbReference type="ARBA" id="ARBA00022490"/>
    </source>
</evidence>
<dbReference type="Pfam" id="PF02599">
    <property type="entry name" value="CsrA"/>
    <property type="match status" value="1"/>
</dbReference>
<proteinExistence type="inferred from homology"/>
<comment type="function">
    <text evidence="4">A translational regulator that binds mRNA to regulate translation initiation and/or mRNA stability. Usually binds in the 5'-UTR at or near the Shine-Dalgarno sequence preventing ribosome-binding, thus repressing translation. Its main target seems to be the major flagellin gene, while its function is anatagonized by FliW.</text>
</comment>
<dbReference type="PANTHER" id="PTHR34984:SF1">
    <property type="entry name" value="CARBON STORAGE REGULATOR"/>
    <property type="match status" value="1"/>
</dbReference>
<dbReference type="HAMAP" id="MF_00167">
    <property type="entry name" value="CsrA"/>
    <property type="match status" value="1"/>
</dbReference>
<evidence type="ECO:0000256" key="2">
    <source>
        <dbReference type="ARBA" id="ARBA00022845"/>
    </source>
</evidence>
<dbReference type="GO" id="GO:0044781">
    <property type="term" value="P:bacterial-type flagellum organization"/>
    <property type="evidence" value="ECO:0007669"/>
    <property type="project" value="UniProtKB-KW"/>
</dbReference>
<dbReference type="GO" id="GO:0006402">
    <property type="term" value="P:mRNA catabolic process"/>
    <property type="evidence" value="ECO:0007669"/>
    <property type="project" value="InterPro"/>
</dbReference>
<comment type="caution">
    <text evidence="5">The sequence shown here is derived from an EMBL/GenBank/DDBJ whole genome shotgun (WGS) entry which is preliminary data.</text>
</comment>
<evidence type="ECO:0000313" key="5">
    <source>
        <dbReference type="EMBL" id="TWU13345.1"/>
    </source>
</evidence>
<organism evidence="5 6">
    <name type="scientific">Symmachiella macrocystis</name>
    <dbReference type="NCBI Taxonomy" id="2527985"/>
    <lineage>
        <taxon>Bacteria</taxon>
        <taxon>Pseudomonadati</taxon>
        <taxon>Planctomycetota</taxon>
        <taxon>Planctomycetia</taxon>
        <taxon>Planctomycetales</taxon>
        <taxon>Planctomycetaceae</taxon>
        <taxon>Symmachiella</taxon>
    </lineage>
</organism>
<comment type="subunit">
    <text evidence="4">Homodimer; the beta-strands of each monomer intercalate to form a hydrophobic core, while the alpha-helices form wings that extend away from the core.</text>
</comment>
<comment type="similarity">
    <text evidence="4">Belongs to the CsrA/RsmA family.</text>
</comment>
<reference evidence="5 6" key="1">
    <citation type="submission" date="2019-02" db="EMBL/GenBank/DDBJ databases">
        <title>Deep-cultivation of Planctomycetes and their phenomic and genomic characterization uncovers novel biology.</title>
        <authorList>
            <person name="Wiegand S."/>
            <person name="Jogler M."/>
            <person name="Boedeker C."/>
            <person name="Pinto D."/>
            <person name="Vollmers J."/>
            <person name="Rivas-Marin E."/>
            <person name="Kohn T."/>
            <person name="Peeters S.H."/>
            <person name="Heuer A."/>
            <person name="Rast P."/>
            <person name="Oberbeckmann S."/>
            <person name="Bunk B."/>
            <person name="Jeske O."/>
            <person name="Meyerdierks A."/>
            <person name="Storesund J.E."/>
            <person name="Kallscheuer N."/>
            <person name="Luecker S."/>
            <person name="Lage O.M."/>
            <person name="Pohl T."/>
            <person name="Merkel B.J."/>
            <person name="Hornburger P."/>
            <person name="Mueller R.-W."/>
            <person name="Bruemmer F."/>
            <person name="Labrenz M."/>
            <person name="Spormann A.M."/>
            <person name="Op Den Camp H."/>
            <person name="Overmann J."/>
            <person name="Amann R."/>
            <person name="Jetten M.S.M."/>
            <person name="Mascher T."/>
            <person name="Medema M.H."/>
            <person name="Devos D.P."/>
            <person name="Kaster A.-K."/>
            <person name="Ovreas L."/>
            <person name="Rohde M."/>
            <person name="Galperin M.Y."/>
            <person name="Jogler C."/>
        </authorList>
    </citation>
    <scope>NUCLEOTIDE SEQUENCE [LARGE SCALE GENOMIC DNA]</scope>
    <source>
        <strain evidence="5 6">CA54</strain>
    </source>
</reference>
<keyword evidence="6" id="KW-1185">Reference proteome</keyword>
<dbReference type="EMBL" id="SJPP01000001">
    <property type="protein sequence ID" value="TWU13345.1"/>
    <property type="molecule type" value="Genomic_DNA"/>
</dbReference>
<dbReference type="GO" id="GO:0006109">
    <property type="term" value="P:regulation of carbohydrate metabolic process"/>
    <property type="evidence" value="ECO:0007669"/>
    <property type="project" value="InterPro"/>
</dbReference>
<dbReference type="PANTHER" id="PTHR34984">
    <property type="entry name" value="CARBON STORAGE REGULATOR"/>
    <property type="match status" value="1"/>
</dbReference>
<dbReference type="OrthoDB" id="289081at2"/>
<evidence type="ECO:0000313" key="6">
    <source>
        <dbReference type="Proteomes" id="UP000320735"/>
    </source>
</evidence>
<dbReference type="RefSeq" id="WP_146370684.1">
    <property type="nucleotide sequence ID" value="NZ_SJPP01000001.1"/>
</dbReference>
<dbReference type="InterPro" id="IPR036107">
    <property type="entry name" value="CsrA_sf"/>
</dbReference>
<dbReference type="GO" id="GO:0048027">
    <property type="term" value="F:mRNA 5'-UTR binding"/>
    <property type="evidence" value="ECO:0007669"/>
    <property type="project" value="UniProtKB-UniRule"/>
</dbReference>
<gene>
    <name evidence="5" type="primary">csrA_3</name>
    <name evidence="4" type="synonym">csrA</name>
    <name evidence="5" type="ORF">CA54_21800</name>
</gene>
<dbReference type="SUPFAM" id="SSF117130">
    <property type="entry name" value="CsrA-like"/>
    <property type="match status" value="1"/>
</dbReference>
<dbReference type="GO" id="GO:0045947">
    <property type="term" value="P:negative regulation of translational initiation"/>
    <property type="evidence" value="ECO:0007669"/>
    <property type="project" value="UniProtKB-UniRule"/>
</dbReference>
<dbReference type="InterPro" id="IPR003751">
    <property type="entry name" value="CsrA"/>
</dbReference>
<keyword evidence="2 4" id="KW-0810">Translation regulation</keyword>
<name>A0A5C6BMU7_9PLAN</name>
<keyword evidence="4" id="KW-1005">Bacterial flagellum biogenesis</keyword>
<keyword evidence="1 4" id="KW-0963">Cytoplasm</keyword>